<comment type="function">
    <text evidence="5">An FAD-requiring monooxygenase active on some tetracycline antibiotic derivatives, which leads to their inactivation. Hydroxylates carbon 11a of tetracycline and some analogs.</text>
</comment>
<dbReference type="HAMAP" id="MF_00845">
    <property type="entry name" value="TetX_monooxygenase"/>
    <property type="match status" value="1"/>
</dbReference>
<comment type="domain">
    <text evidence="5">Consists of an N-terminal FAD-binding domain with a Rossman fold and a C-terminal substrate-binding domain.</text>
</comment>
<keyword evidence="4 5" id="KW-0503">Monooxygenase</keyword>
<comment type="similarity">
    <text evidence="5">Belongs to the aromatic-ring hydroxylase family. TetX subfamily.</text>
</comment>
<gene>
    <name evidence="7" type="ORF">AGR13a_Lc110201</name>
</gene>
<evidence type="ECO:0000256" key="5">
    <source>
        <dbReference type="HAMAP-Rule" id="MF_00845"/>
    </source>
</evidence>
<feature type="domain" description="FAD-binding" evidence="6">
    <location>
        <begin position="12"/>
        <end position="332"/>
    </location>
</feature>
<comment type="subcellular location">
    <subcellularLocation>
        <location evidence="5">Cytoplasm</location>
    </subcellularLocation>
</comment>
<dbReference type="InterPro" id="IPR036188">
    <property type="entry name" value="FAD/NAD-bd_sf"/>
</dbReference>
<evidence type="ECO:0000313" key="8">
    <source>
        <dbReference type="Proteomes" id="UP000191812"/>
    </source>
</evidence>
<evidence type="ECO:0000259" key="6">
    <source>
        <dbReference type="Pfam" id="PF01494"/>
    </source>
</evidence>
<dbReference type="InterPro" id="IPR002938">
    <property type="entry name" value="FAD-bd"/>
</dbReference>
<dbReference type="PANTHER" id="PTHR46972:SF1">
    <property type="entry name" value="FAD DEPENDENT OXIDOREDUCTASE DOMAIN-CONTAINING PROTEIN"/>
    <property type="match status" value="1"/>
</dbReference>
<keyword evidence="3 5" id="KW-0560">Oxidoreductase</keyword>
<evidence type="ECO:0000256" key="2">
    <source>
        <dbReference type="ARBA" id="ARBA00022827"/>
    </source>
</evidence>
<feature type="binding site" evidence="5">
    <location>
        <position position="112"/>
    </location>
    <ligand>
        <name>FAD</name>
        <dbReference type="ChEBI" id="CHEBI:57692"/>
    </ligand>
</feature>
<keyword evidence="5" id="KW-0547">Nucleotide-binding</keyword>
<evidence type="ECO:0000256" key="4">
    <source>
        <dbReference type="ARBA" id="ARBA00023033"/>
    </source>
</evidence>
<sequence length="383" mass="41478">MRKSPMLQHPIVAIVGAGPAGLMAASILQRHNWKTVVFEADTSAQARDQGGTLDLHADTGQLALEKAGLLPCFNRIARHEDQETRVLDYRSATILAEDLPAPGEGQRPEIDRHALRELLLSSIAPETVQWDHRLKTVTGHSDGKHSLHFENGRTECFDLVIGADGAWSRVRPALTDVQPVYTGTTFVELRIDAIDERHPSIAEMIGRGSIFALHAEMGLIAQRNGNGHVRVYAAIPVTPAEGQRPDMALAGITRNELLKRFSGWSEKLLKMILNADAITAIRPIIALPAGLRWAHRPGLTLVGDAAHVMPPVGVGVNLAMLDAADLAEALVSASDWPLAVEQFETMMQNRAASIAEDAASGFADMFSQDAPAGIVEHMNSRRA</sequence>
<dbReference type="Proteomes" id="UP000191812">
    <property type="component" value="Unassembled WGS sequence"/>
</dbReference>
<keyword evidence="5" id="KW-0521">NADP</keyword>
<comment type="catalytic activity">
    <reaction evidence="5">
        <text>a tetracycline + NADPH + O2 + H(+) = an 11a-hydroxytetracycline + NADP(+) + H2O</text>
        <dbReference type="Rhea" id="RHEA:61444"/>
        <dbReference type="ChEBI" id="CHEBI:15377"/>
        <dbReference type="ChEBI" id="CHEBI:15378"/>
        <dbReference type="ChEBI" id="CHEBI:15379"/>
        <dbReference type="ChEBI" id="CHEBI:57783"/>
        <dbReference type="ChEBI" id="CHEBI:58349"/>
        <dbReference type="ChEBI" id="CHEBI:144644"/>
        <dbReference type="ChEBI" id="CHEBI:144645"/>
    </reaction>
</comment>
<comment type="caution">
    <text evidence="7">The sequence shown here is derived from an EMBL/GenBank/DDBJ whole genome shotgun (WGS) entry which is preliminary data.</text>
</comment>
<dbReference type="PRINTS" id="PR00420">
    <property type="entry name" value="RNGMNOXGNASE"/>
</dbReference>
<dbReference type="EMBL" id="FBWH01000037">
    <property type="protein sequence ID" value="CUX50547.1"/>
    <property type="molecule type" value="Genomic_DNA"/>
</dbReference>
<evidence type="ECO:0000256" key="3">
    <source>
        <dbReference type="ARBA" id="ARBA00023002"/>
    </source>
</evidence>
<dbReference type="Gene3D" id="3.50.50.60">
    <property type="entry name" value="FAD/NAD(P)-binding domain"/>
    <property type="match status" value="1"/>
</dbReference>
<reference evidence="7 8" key="1">
    <citation type="submission" date="2016-01" db="EMBL/GenBank/DDBJ databases">
        <authorList>
            <person name="Regsiter A."/>
            <person name="william w."/>
        </authorList>
    </citation>
    <scope>NUCLEOTIDE SEQUENCE [LARGE SCALE GENOMIC DNA]</scope>
    <source>
        <strain evidence="7 8">CFBP 6927</strain>
    </source>
</reference>
<keyword evidence="2 5" id="KW-0274">FAD</keyword>
<feature type="binding site" evidence="5">
    <location>
        <position position="304"/>
    </location>
    <ligand>
        <name>FAD</name>
        <dbReference type="ChEBI" id="CHEBI:57692"/>
    </ligand>
</feature>
<dbReference type="InterPro" id="IPR043683">
    <property type="entry name" value="TetX_monooxygenase"/>
</dbReference>
<feature type="binding site" evidence="5">
    <location>
        <position position="47"/>
    </location>
    <ligand>
        <name>NADPH</name>
        <dbReference type="ChEBI" id="CHEBI:57783"/>
    </ligand>
</feature>
<keyword evidence="8" id="KW-1185">Reference proteome</keyword>
<dbReference type="EC" id="1.14.13.-" evidence="5"/>
<evidence type="ECO:0000313" key="7">
    <source>
        <dbReference type="EMBL" id="CUX50547.1"/>
    </source>
</evidence>
<dbReference type="PANTHER" id="PTHR46972">
    <property type="entry name" value="MONOOXYGENASE ASQM-RELATED"/>
    <property type="match status" value="1"/>
</dbReference>
<accession>A0ABP2BM59</accession>
<name>A0ABP2BM59_9HYPH</name>
<organism evidence="7 8">
    <name type="scientific">Agrobacterium genomosp. 13 str. CFBP 6927</name>
    <dbReference type="NCBI Taxonomy" id="1183428"/>
    <lineage>
        <taxon>Bacteria</taxon>
        <taxon>Pseudomonadati</taxon>
        <taxon>Pseudomonadota</taxon>
        <taxon>Alphaproteobacteria</taxon>
        <taxon>Hyphomicrobiales</taxon>
        <taxon>Rhizobiaceae</taxon>
        <taxon>Rhizobium/Agrobacterium group</taxon>
        <taxon>Agrobacterium</taxon>
        <taxon>Agrobacterium tumefaciens complex</taxon>
    </lineage>
</organism>
<protein>
    <recommendedName>
        <fullName evidence="5">Flavin-dependent monooxygenase</fullName>
    </recommendedName>
    <alternativeName>
        <fullName evidence="5">TetX monooxygenase</fullName>
        <shortName evidence="5">TetX</shortName>
        <ecNumber evidence="5">1.14.13.-</ecNumber>
    </alternativeName>
</protein>
<dbReference type="Pfam" id="PF01494">
    <property type="entry name" value="FAD_binding_3"/>
    <property type="match status" value="1"/>
</dbReference>
<comment type="subunit">
    <text evidence="5">Monomer.</text>
</comment>
<keyword evidence="5" id="KW-0963">Cytoplasm</keyword>
<keyword evidence="1 5" id="KW-0285">Flavoprotein</keyword>
<proteinExistence type="inferred from homology"/>
<evidence type="ECO:0000256" key="1">
    <source>
        <dbReference type="ARBA" id="ARBA00022630"/>
    </source>
</evidence>
<feature type="binding site" evidence="5">
    <location>
        <position position="54"/>
    </location>
    <ligand>
        <name>FAD</name>
        <dbReference type="ChEBI" id="CHEBI:57692"/>
    </ligand>
</feature>
<comment type="cofactor">
    <cofactor evidence="5">
        <name>FAD</name>
        <dbReference type="ChEBI" id="CHEBI:57692"/>
    </cofactor>
</comment>
<dbReference type="SUPFAM" id="SSF51905">
    <property type="entry name" value="FAD/NAD(P)-binding domain"/>
    <property type="match status" value="1"/>
</dbReference>